<sequence>MKINFYLKGKASKGDTTQTKKAKQNVRTYVELRMRYDGQTFVYGTGINATSLEWDDRKQKQRFKSQSSKVHHNKYLDYLEEEIEGLYIQNKTKGIHLSLQQFREQVKQHLNKSLIKEKTFFDYLKQDYKEAKHLKASPSARIGKSTVAKYNCAVKHLEIYQDVRRVVLTFDSMTKGFYNDFVSYFTYEYFYTEKGKTIVGLDDSTIGCTVKNIKAFLSWAEQEGLHSNTAYKNFKVMKAEKEQIITLNDDEYQQLLDVNLGDDEKLQRVRDIFVLGIAVGARVSDLLVLKHSNIAYKDGNYFIEYLPEKTIKHRSKPLSVPIVSNEAVAIIKKYNEQIESLLTKISKQEFNKLIKVIARRAKITDKVNKTKTQGGREVIIDVLPKWQMLTSHCMRRTFITRALKAGLPVQLVMECSGHTDYKSFQRYIDFSNSKDKAEAFKKLADKSAIMKLVA</sequence>
<reference evidence="5 6" key="1">
    <citation type="submission" date="2021-07" db="EMBL/GenBank/DDBJ databases">
        <authorList>
            <person name="Kim M.K."/>
        </authorList>
    </citation>
    <scope>NUCLEOTIDE SEQUENCE [LARGE SCALE GENOMIC DNA]</scope>
    <source>
        <strain evidence="5 6">HLY7-15</strain>
    </source>
</reference>
<evidence type="ECO:0000313" key="5">
    <source>
        <dbReference type="EMBL" id="MBW3366353.1"/>
    </source>
</evidence>
<evidence type="ECO:0000256" key="3">
    <source>
        <dbReference type="ARBA" id="ARBA00023172"/>
    </source>
</evidence>
<dbReference type="Gene3D" id="1.10.443.10">
    <property type="entry name" value="Intergrase catalytic core"/>
    <property type="match status" value="1"/>
</dbReference>
<dbReference type="InterPro" id="IPR013762">
    <property type="entry name" value="Integrase-like_cat_sf"/>
</dbReference>
<comment type="caution">
    <text evidence="5">The sequence shown here is derived from an EMBL/GenBank/DDBJ whole genome shotgun (WGS) entry which is preliminary data.</text>
</comment>
<evidence type="ECO:0000256" key="1">
    <source>
        <dbReference type="ARBA" id="ARBA00008857"/>
    </source>
</evidence>
<dbReference type="Gene3D" id="1.10.150.130">
    <property type="match status" value="1"/>
</dbReference>
<dbReference type="Proteomes" id="UP000774935">
    <property type="component" value="Unassembled WGS sequence"/>
</dbReference>
<gene>
    <name evidence="5" type="ORF">KYK27_14925</name>
</gene>
<dbReference type="InterPro" id="IPR025269">
    <property type="entry name" value="SAM-like_dom"/>
</dbReference>
<dbReference type="PANTHER" id="PTHR30349:SF64">
    <property type="entry name" value="PROPHAGE INTEGRASE INTD-RELATED"/>
    <property type="match status" value="1"/>
</dbReference>
<dbReference type="EMBL" id="JAHWXQ010000004">
    <property type="protein sequence ID" value="MBW3366353.1"/>
    <property type="molecule type" value="Genomic_DNA"/>
</dbReference>
<accession>A0ABS6XED7</accession>
<dbReference type="PROSITE" id="PS51898">
    <property type="entry name" value="TYR_RECOMBINASE"/>
    <property type="match status" value="1"/>
</dbReference>
<evidence type="ECO:0000313" key="6">
    <source>
        <dbReference type="Proteomes" id="UP000774935"/>
    </source>
</evidence>
<keyword evidence="3" id="KW-0233">DNA recombination</keyword>
<dbReference type="SUPFAM" id="SSF56349">
    <property type="entry name" value="DNA breaking-rejoining enzymes"/>
    <property type="match status" value="1"/>
</dbReference>
<name>A0ABS6XED7_9BACT</name>
<comment type="similarity">
    <text evidence="1">Belongs to the 'phage' integrase family.</text>
</comment>
<dbReference type="InterPro" id="IPR011010">
    <property type="entry name" value="DNA_brk_join_enz"/>
</dbReference>
<dbReference type="Pfam" id="PF00589">
    <property type="entry name" value="Phage_integrase"/>
    <property type="match status" value="1"/>
</dbReference>
<protein>
    <submittedName>
        <fullName evidence="5">Site-specific integrase</fullName>
    </submittedName>
</protein>
<evidence type="ECO:0000259" key="4">
    <source>
        <dbReference type="PROSITE" id="PS51898"/>
    </source>
</evidence>
<dbReference type="PANTHER" id="PTHR30349">
    <property type="entry name" value="PHAGE INTEGRASE-RELATED"/>
    <property type="match status" value="1"/>
</dbReference>
<proteinExistence type="inferred from homology"/>
<keyword evidence="2" id="KW-0238">DNA-binding</keyword>
<dbReference type="InterPro" id="IPR002104">
    <property type="entry name" value="Integrase_catalytic"/>
</dbReference>
<evidence type="ECO:0000256" key="2">
    <source>
        <dbReference type="ARBA" id="ARBA00023125"/>
    </source>
</evidence>
<dbReference type="Pfam" id="PF13102">
    <property type="entry name" value="Phage_int_SAM_5"/>
    <property type="match status" value="1"/>
</dbReference>
<dbReference type="RefSeq" id="WP_199110973.1">
    <property type="nucleotide sequence ID" value="NZ_JAHWXQ010000004.1"/>
</dbReference>
<keyword evidence="6" id="KW-1185">Reference proteome</keyword>
<feature type="domain" description="Tyr recombinase" evidence="4">
    <location>
        <begin position="242"/>
        <end position="441"/>
    </location>
</feature>
<dbReference type="InterPro" id="IPR010998">
    <property type="entry name" value="Integrase_recombinase_N"/>
</dbReference>
<dbReference type="InterPro" id="IPR050090">
    <property type="entry name" value="Tyrosine_recombinase_XerCD"/>
</dbReference>
<organism evidence="5 6">
    <name type="scientific">Pontibacter populi</name>
    <dbReference type="NCBI Taxonomy" id="890055"/>
    <lineage>
        <taxon>Bacteria</taxon>
        <taxon>Pseudomonadati</taxon>
        <taxon>Bacteroidota</taxon>
        <taxon>Cytophagia</taxon>
        <taxon>Cytophagales</taxon>
        <taxon>Hymenobacteraceae</taxon>
        <taxon>Pontibacter</taxon>
    </lineage>
</organism>